<evidence type="ECO:0000256" key="3">
    <source>
        <dbReference type="ARBA" id="ARBA00022723"/>
    </source>
</evidence>
<evidence type="ECO:0000313" key="9">
    <source>
        <dbReference type="Proteomes" id="UP000009131"/>
    </source>
</evidence>
<dbReference type="InParanoid" id="G7DZB9"/>
<dbReference type="PANTHER" id="PTHR12318">
    <property type="entry name" value="TESTOSTERONE-REGULATED PROTEIN RP2"/>
    <property type="match status" value="1"/>
</dbReference>
<dbReference type="AlphaFoldDB" id="G7DZB9"/>
<sequence>MLERQATKLLARQASADATSAHPATPRLSASLMIVYPLKTPASDGYNYRILLLQRTKKTSFSSAYVFPGGNVDRAADEVLAARLVPQELESATLRICAIRETFEECGILLARDAQGRRIEWPGNGDSKLAWRERVHDDASQFAELLKELDATPSLDLLAPRANWTTPVIMPTRWDTTFYWTILPPVENDAALTPEVVSDGKETVLAAWYTPREAVEAAYARKIILAPPQVYLLAELIQDKDYRALLHDKYARVPRARSRLVINFTPRFATVPSDEGGEDVFACLYPGDAFYEGEELASVDDPRRHRLYMLPAQKNQLVGIVRKNLGTEWGVEWSDFVYGSSSLPPPRAKL</sequence>
<dbReference type="Proteomes" id="UP000009131">
    <property type="component" value="Unassembled WGS sequence"/>
</dbReference>
<evidence type="ECO:0000256" key="4">
    <source>
        <dbReference type="ARBA" id="ARBA00022801"/>
    </source>
</evidence>
<comment type="cofactor">
    <cofactor evidence="2">
        <name>Mg(2+)</name>
        <dbReference type="ChEBI" id="CHEBI:18420"/>
    </cofactor>
</comment>
<dbReference type="PROSITE" id="PS51462">
    <property type="entry name" value="NUDIX"/>
    <property type="match status" value="1"/>
</dbReference>
<evidence type="ECO:0000256" key="6">
    <source>
        <dbReference type="ARBA" id="ARBA00023211"/>
    </source>
</evidence>
<keyword evidence="6" id="KW-0464">Manganese</keyword>
<dbReference type="OMA" id="DAGHEYA"/>
<dbReference type="Gene3D" id="3.90.79.10">
    <property type="entry name" value="Nucleoside Triphosphate Pyrophosphohydrolase"/>
    <property type="match status" value="1"/>
</dbReference>
<gene>
    <name evidence="8" type="primary">Mo02587</name>
    <name evidence="8" type="ORF">E5Q_02587</name>
</gene>
<keyword evidence="5" id="KW-0460">Magnesium</keyword>
<evidence type="ECO:0000256" key="1">
    <source>
        <dbReference type="ARBA" id="ARBA00001936"/>
    </source>
</evidence>
<evidence type="ECO:0000313" key="8">
    <source>
        <dbReference type="EMBL" id="GAA95929.1"/>
    </source>
</evidence>
<evidence type="ECO:0000256" key="5">
    <source>
        <dbReference type="ARBA" id="ARBA00022842"/>
    </source>
</evidence>
<dbReference type="EMBL" id="BABT02000068">
    <property type="protein sequence ID" value="GAA95929.1"/>
    <property type="molecule type" value="Genomic_DNA"/>
</dbReference>
<evidence type="ECO:0000256" key="2">
    <source>
        <dbReference type="ARBA" id="ARBA00001946"/>
    </source>
</evidence>
<dbReference type="InterPro" id="IPR000086">
    <property type="entry name" value="NUDIX_hydrolase_dom"/>
</dbReference>
<dbReference type="HOGENOM" id="CLU_636392_0_0_1"/>
<feature type="domain" description="Nudix hydrolase" evidence="7">
    <location>
        <begin position="25"/>
        <end position="231"/>
    </location>
</feature>
<dbReference type="STRING" id="764103.G7DZB9"/>
<keyword evidence="9" id="KW-1185">Reference proteome</keyword>
<dbReference type="eggNOG" id="KOG3904">
    <property type="taxonomic scope" value="Eukaryota"/>
</dbReference>
<organism evidence="8 9">
    <name type="scientific">Mixia osmundae (strain CBS 9802 / IAM 14324 / JCM 22182 / KY 12970)</name>
    <dbReference type="NCBI Taxonomy" id="764103"/>
    <lineage>
        <taxon>Eukaryota</taxon>
        <taxon>Fungi</taxon>
        <taxon>Dikarya</taxon>
        <taxon>Basidiomycota</taxon>
        <taxon>Pucciniomycotina</taxon>
        <taxon>Mixiomycetes</taxon>
        <taxon>Mixiales</taxon>
        <taxon>Mixiaceae</taxon>
        <taxon>Mixia</taxon>
    </lineage>
</organism>
<keyword evidence="4" id="KW-0378">Hydrolase</keyword>
<dbReference type="SUPFAM" id="SSF55811">
    <property type="entry name" value="Nudix"/>
    <property type="match status" value="1"/>
</dbReference>
<comment type="cofactor">
    <cofactor evidence="1">
        <name>Mn(2+)</name>
        <dbReference type="ChEBI" id="CHEBI:29035"/>
    </cofactor>
</comment>
<dbReference type="CDD" id="cd18870">
    <property type="entry name" value="NUDIX_AcylCoAdiphos_Nudt19"/>
    <property type="match status" value="1"/>
</dbReference>
<dbReference type="PANTHER" id="PTHR12318:SF0">
    <property type="entry name" value="ACYL-COENZYME A DIPHOSPHATASE NUDT19"/>
    <property type="match status" value="1"/>
</dbReference>
<protein>
    <recommendedName>
        <fullName evidence="7">Nudix hydrolase domain-containing protein</fullName>
    </recommendedName>
</protein>
<dbReference type="GO" id="GO:0046872">
    <property type="term" value="F:metal ion binding"/>
    <property type="evidence" value="ECO:0007669"/>
    <property type="project" value="UniProtKB-KW"/>
</dbReference>
<name>G7DZB9_MIXOS</name>
<dbReference type="InterPro" id="IPR039121">
    <property type="entry name" value="NUDT19"/>
</dbReference>
<dbReference type="GO" id="GO:0005739">
    <property type="term" value="C:mitochondrion"/>
    <property type="evidence" value="ECO:0007669"/>
    <property type="project" value="TreeGrafter"/>
</dbReference>
<proteinExistence type="predicted"/>
<reference evidence="8 9" key="1">
    <citation type="journal article" date="2011" name="J. Gen. Appl. Microbiol.">
        <title>Draft genome sequencing of the enigmatic basidiomycete Mixia osmundae.</title>
        <authorList>
            <person name="Nishida H."/>
            <person name="Nagatsuka Y."/>
            <person name="Sugiyama J."/>
        </authorList>
    </citation>
    <scope>NUCLEOTIDE SEQUENCE [LARGE SCALE GENOMIC DNA]</scope>
    <source>
        <strain evidence="9">CBS 9802 / IAM 14324 / JCM 22182 / KY 12970</strain>
    </source>
</reference>
<accession>G7DZB9</accession>
<comment type="caution">
    <text evidence="8">The sequence shown here is derived from an EMBL/GenBank/DDBJ whole genome shotgun (WGS) entry which is preliminary data.</text>
</comment>
<evidence type="ECO:0000259" key="7">
    <source>
        <dbReference type="PROSITE" id="PS51462"/>
    </source>
</evidence>
<dbReference type="GO" id="GO:0016818">
    <property type="term" value="F:hydrolase activity, acting on acid anhydrides, in phosphorus-containing anhydrides"/>
    <property type="evidence" value="ECO:0007669"/>
    <property type="project" value="InterPro"/>
</dbReference>
<reference evidence="8 9" key="2">
    <citation type="journal article" date="2012" name="Open Biol.">
        <title>Characteristics of nucleosomes and linker DNA regions on the genome of the basidiomycete Mixia osmundae revealed by mono- and dinucleosome mapping.</title>
        <authorList>
            <person name="Nishida H."/>
            <person name="Kondo S."/>
            <person name="Matsumoto T."/>
            <person name="Suzuki Y."/>
            <person name="Yoshikawa H."/>
            <person name="Taylor T.D."/>
            <person name="Sugiyama J."/>
        </authorList>
    </citation>
    <scope>NUCLEOTIDE SEQUENCE [LARGE SCALE GENOMIC DNA]</scope>
    <source>
        <strain evidence="9">CBS 9802 / IAM 14324 / JCM 22182 / KY 12970</strain>
    </source>
</reference>
<dbReference type="RefSeq" id="XP_014571201.1">
    <property type="nucleotide sequence ID" value="XM_014715715.1"/>
</dbReference>
<dbReference type="InterPro" id="IPR015797">
    <property type="entry name" value="NUDIX_hydrolase-like_dom_sf"/>
</dbReference>
<keyword evidence="3" id="KW-0479">Metal-binding</keyword>
<dbReference type="OrthoDB" id="1695362at2759"/>